<dbReference type="Proteomes" id="UP001472677">
    <property type="component" value="Unassembled WGS sequence"/>
</dbReference>
<comment type="caution">
    <text evidence="2">The sequence shown here is derived from an EMBL/GenBank/DDBJ whole genome shotgun (WGS) entry which is preliminary data.</text>
</comment>
<organism evidence="2 3">
    <name type="scientific">Hibiscus sabdariffa</name>
    <name type="common">roselle</name>
    <dbReference type="NCBI Taxonomy" id="183260"/>
    <lineage>
        <taxon>Eukaryota</taxon>
        <taxon>Viridiplantae</taxon>
        <taxon>Streptophyta</taxon>
        <taxon>Embryophyta</taxon>
        <taxon>Tracheophyta</taxon>
        <taxon>Spermatophyta</taxon>
        <taxon>Magnoliopsida</taxon>
        <taxon>eudicotyledons</taxon>
        <taxon>Gunneridae</taxon>
        <taxon>Pentapetalae</taxon>
        <taxon>rosids</taxon>
        <taxon>malvids</taxon>
        <taxon>Malvales</taxon>
        <taxon>Malvaceae</taxon>
        <taxon>Malvoideae</taxon>
        <taxon>Hibiscus</taxon>
    </lineage>
</organism>
<reference evidence="2 3" key="1">
    <citation type="journal article" date="2024" name="G3 (Bethesda)">
        <title>Genome assembly of Hibiscus sabdariffa L. provides insights into metabolisms of medicinal natural products.</title>
        <authorList>
            <person name="Kim T."/>
        </authorList>
    </citation>
    <scope>NUCLEOTIDE SEQUENCE [LARGE SCALE GENOMIC DNA]</scope>
    <source>
        <strain evidence="2">TK-2024</strain>
        <tissue evidence="2">Old leaves</tissue>
    </source>
</reference>
<dbReference type="EMBL" id="JBBPBM010000020">
    <property type="protein sequence ID" value="KAK8552413.1"/>
    <property type="molecule type" value="Genomic_DNA"/>
</dbReference>
<keyword evidence="3" id="KW-1185">Reference proteome</keyword>
<protein>
    <submittedName>
        <fullName evidence="2">Uncharacterized protein</fullName>
    </submittedName>
</protein>
<gene>
    <name evidence="2" type="ORF">V6N12_041008</name>
</gene>
<evidence type="ECO:0000256" key="1">
    <source>
        <dbReference type="SAM" id="MobiDB-lite"/>
    </source>
</evidence>
<feature type="region of interest" description="Disordered" evidence="1">
    <location>
        <begin position="18"/>
        <end position="41"/>
    </location>
</feature>
<accession>A0ABR2E7C2</accession>
<proteinExistence type="predicted"/>
<evidence type="ECO:0000313" key="2">
    <source>
        <dbReference type="EMBL" id="KAK8552413.1"/>
    </source>
</evidence>
<evidence type="ECO:0000313" key="3">
    <source>
        <dbReference type="Proteomes" id="UP001472677"/>
    </source>
</evidence>
<feature type="compositionally biased region" description="Basic and acidic residues" evidence="1">
    <location>
        <begin position="21"/>
        <end position="33"/>
    </location>
</feature>
<name>A0ABR2E7C2_9ROSI</name>
<sequence>MENRCSCKEIEGSLVLTTDLRNPEDEGRKKGSEPEVFGKSSGQLSFRKITNPKGKQSDYRVCQEDRATLLRVREDGVELAKWEELCRCKFPPFLAMAFPFL</sequence>